<evidence type="ECO:0000256" key="2">
    <source>
        <dbReference type="SAM" id="MobiDB-lite"/>
    </source>
</evidence>
<evidence type="ECO:0000313" key="4">
    <source>
        <dbReference type="Proteomes" id="UP000008672"/>
    </source>
</evidence>
<dbReference type="EMBL" id="AFYH01071394">
    <property type="status" value="NOT_ANNOTATED_CDS"/>
    <property type="molecule type" value="Genomic_DNA"/>
</dbReference>
<evidence type="ECO:0000256" key="1">
    <source>
        <dbReference type="SAM" id="Coils"/>
    </source>
</evidence>
<dbReference type="EMBL" id="AFYH01071386">
    <property type="status" value="NOT_ANNOTATED_CDS"/>
    <property type="molecule type" value="Genomic_DNA"/>
</dbReference>
<dbReference type="GO" id="GO:0036064">
    <property type="term" value="C:ciliary basal body"/>
    <property type="evidence" value="ECO:0007669"/>
    <property type="project" value="TreeGrafter"/>
</dbReference>
<dbReference type="eggNOG" id="ENOG502QQR5">
    <property type="taxonomic scope" value="Eukaryota"/>
</dbReference>
<sequence>MQLLIELTEHHLHKEERDAETQTSSAPQYGESIAEKLQLVDEQFAMLQPKRHKWESSEAKLAEYRKQIQEELQAETDQKLQYFKDSELAKLKMEEREKSRKEISELQHKLERTYQAKSEALVTREKNAVERLQKQQEIEEKEIYVQRQGLLKDIETLRNRELELKQRIESCEIAQKLQEEKNNSREEVLRRRELAVKTIEDTYEQKLKNELLRYQLELKEEYLKRTEKVTEDEKKNRAEAHQLREEFIIINSRKEELQQATAQVKQLELEVNSVKAQVSLVTGENELLTEKLKEAADYPLLKRQNLELQAQIQLLEKQLEDAQEENRHLRARFSQPTSEYVALQAELKRAENAKRMAQEERENHKQVLERQLQNEVERCGQLKAQLLGCEDTCRRLTGQVEDLKLQLQHTQLALESEVYRNPKPSLVDRSVLDLTADKVVPPNIYIDTALLRRQALPADSLLDLIGVTSTSYQRPAKAHCFSPDSDVDLVAESKARIKELEKEAENLEEAYRNYQQRAIQAAVAGSSNARVLSPLPPPHSSRGILARVPSPSQCRVTFAEDLPRSQRLLLDSVRDYRYTGLNLHLTGVTGDTTPTRRSISPPSHLSSTPLSRTGREFSNRITSEDRDGSFLTSSRHSSKHRSSPSPRRGHCSSAMTDAEKYSFTQSDDSEKCRIGKSQPVDLPEGDMSTQPEKVGFEDVAGYGFLGVEDQEDIPEQLEGDVSHKSGDSVNGIHVSHPVPVTATSQQEQHLKKKKKHLDEEQKRREANDEVRRWEAEQKKREEKRQRERQEAWEREQRELERLEEEKRLGEELPGKEATREDASVVKEADASKDEAVAAGLGASPLEKYMKMIQQHKEQDKNSRKEAMEESSLLERISNEKDDSIAAISLEDADDFW</sequence>
<feature type="compositionally biased region" description="Basic and acidic residues" evidence="2">
    <location>
        <begin position="10"/>
        <end position="20"/>
    </location>
</feature>
<dbReference type="Bgee" id="ENSLACG00000013555">
    <property type="expression patterns" value="Expressed in chordate pharynx and 2 other cell types or tissues"/>
</dbReference>
<feature type="compositionally biased region" description="Low complexity" evidence="2">
    <location>
        <begin position="596"/>
        <end position="612"/>
    </location>
</feature>
<organism evidence="3 4">
    <name type="scientific">Latimeria chalumnae</name>
    <name type="common">Coelacanth</name>
    <dbReference type="NCBI Taxonomy" id="7897"/>
    <lineage>
        <taxon>Eukaryota</taxon>
        <taxon>Metazoa</taxon>
        <taxon>Chordata</taxon>
        <taxon>Craniata</taxon>
        <taxon>Vertebrata</taxon>
        <taxon>Euteleostomi</taxon>
        <taxon>Coelacanthiformes</taxon>
        <taxon>Coelacanthidae</taxon>
        <taxon>Latimeria</taxon>
    </lineage>
</organism>
<dbReference type="Proteomes" id="UP000008672">
    <property type="component" value="Unassembled WGS sequence"/>
</dbReference>
<name>H3B0H7_LATCH</name>
<feature type="compositionally biased region" description="Basic and acidic residues" evidence="2">
    <location>
        <begin position="854"/>
        <end position="867"/>
    </location>
</feature>
<feature type="region of interest" description="Disordered" evidence="2">
    <location>
        <begin position="718"/>
        <end position="838"/>
    </location>
</feature>
<dbReference type="EMBL" id="AFYH01071390">
    <property type="status" value="NOT_ANNOTATED_CDS"/>
    <property type="molecule type" value="Genomic_DNA"/>
</dbReference>
<dbReference type="GeneTree" id="ENSGT00390000001798"/>
<dbReference type="EMBL" id="AFYH01071388">
    <property type="status" value="NOT_ANNOTATED_CDS"/>
    <property type="molecule type" value="Genomic_DNA"/>
</dbReference>
<feature type="region of interest" description="Disordered" evidence="2">
    <location>
        <begin position="10"/>
        <end position="31"/>
    </location>
</feature>
<dbReference type="EMBL" id="AFYH01071385">
    <property type="status" value="NOT_ANNOTATED_CDS"/>
    <property type="molecule type" value="Genomic_DNA"/>
</dbReference>
<dbReference type="OMA" id="SHNYSTH"/>
<dbReference type="PANTHER" id="PTHR39063">
    <property type="entry name" value="ORAL-FACIAL-DIGITAL SYNDROME 1 PROTEIN HOMOLOG"/>
    <property type="match status" value="1"/>
</dbReference>
<dbReference type="FunCoup" id="H3B0H7">
    <property type="interactions" value="957"/>
</dbReference>
<evidence type="ECO:0000313" key="3">
    <source>
        <dbReference type="Ensembl" id="ENSLACP00000015398.1"/>
    </source>
</evidence>
<feature type="compositionally biased region" description="Basic and acidic residues" evidence="2">
    <location>
        <begin position="756"/>
        <end position="835"/>
    </location>
</feature>
<keyword evidence="1" id="KW-0175">Coiled coil</keyword>
<dbReference type="Ensembl" id="ENSLACT00000015504.1">
    <property type="protein sequence ID" value="ENSLACP00000015398.1"/>
    <property type="gene ID" value="ENSLACG00000013555.1"/>
</dbReference>
<feature type="coiled-coil region" evidence="1">
    <location>
        <begin position="490"/>
        <end position="524"/>
    </location>
</feature>
<reference evidence="3" key="2">
    <citation type="submission" date="2025-08" db="UniProtKB">
        <authorList>
            <consortium name="Ensembl"/>
        </authorList>
    </citation>
    <scope>IDENTIFICATION</scope>
</reference>
<dbReference type="AlphaFoldDB" id="H3B0H7"/>
<accession>H3B0H7</accession>
<feature type="compositionally biased region" description="Basic residues" evidence="2">
    <location>
        <begin position="636"/>
        <end position="650"/>
    </location>
</feature>
<dbReference type="GO" id="GO:0005813">
    <property type="term" value="C:centrosome"/>
    <property type="evidence" value="ECO:0007669"/>
    <property type="project" value="TreeGrafter"/>
</dbReference>
<dbReference type="EMBL" id="AFYH01071392">
    <property type="status" value="NOT_ANNOTATED_CDS"/>
    <property type="molecule type" value="Genomic_DNA"/>
</dbReference>
<protein>
    <submittedName>
        <fullName evidence="3">OFD1 centriole and centriolar satellite protein</fullName>
    </submittedName>
</protein>
<proteinExistence type="predicted"/>
<feature type="region of interest" description="Disordered" evidence="2">
    <location>
        <begin position="853"/>
        <end position="896"/>
    </location>
</feature>
<feature type="compositionally biased region" description="Basic and acidic residues" evidence="2">
    <location>
        <begin position="613"/>
        <end position="628"/>
    </location>
</feature>
<feature type="region of interest" description="Disordered" evidence="2">
    <location>
        <begin position="584"/>
        <end position="691"/>
    </location>
</feature>
<reference evidence="3" key="3">
    <citation type="submission" date="2025-09" db="UniProtKB">
        <authorList>
            <consortium name="Ensembl"/>
        </authorList>
    </citation>
    <scope>IDENTIFICATION</scope>
</reference>
<keyword evidence="4" id="KW-1185">Reference proteome</keyword>
<dbReference type="EMBL" id="AFYH01071393">
    <property type="status" value="NOT_ANNOTATED_CDS"/>
    <property type="molecule type" value="Genomic_DNA"/>
</dbReference>
<dbReference type="EMBL" id="AFYH01071389">
    <property type="status" value="NOT_ANNOTATED_CDS"/>
    <property type="molecule type" value="Genomic_DNA"/>
</dbReference>
<dbReference type="InParanoid" id="H3B0H7"/>
<dbReference type="PANTHER" id="PTHR39063:SF1">
    <property type="entry name" value="OFD1 CENTRIOLE AND CENTRIOLAR SATELLITE PROTEIN"/>
    <property type="match status" value="1"/>
</dbReference>
<dbReference type="STRING" id="7897.ENSLACP00000015398"/>
<dbReference type="GO" id="GO:0060287">
    <property type="term" value="P:epithelial cilium movement involved in determination of left/right asymmetry"/>
    <property type="evidence" value="ECO:0007669"/>
    <property type="project" value="TreeGrafter"/>
</dbReference>
<dbReference type="EMBL" id="AFYH01071387">
    <property type="status" value="NOT_ANNOTATED_CDS"/>
    <property type="molecule type" value="Genomic_DNA"/>
</dbReference>
<reference evidence="4" key="1">
    <citation type="submission" date="2011-08" db="EMBL/GenBank/DDBJ databases">
        <title>The draft genome of Latimeria chalumnae.</title>
        <authorList>
            <person name="Di Palma F."/>
            <person name="Alfoldi J."/>
            <person name="Johnson J."/>
            <person name="Berlin A."/>
            <person name="Gnerre S."/>
            <person name="Jaffe D."/>
            <person name="MacCallum I."/>
            <person name="Young S."/>
            <person name="Walker B.J."/>
            <person name="Lander E."/>
            <person name="Lindblad-Toh K."/>
        </authorList>
    </citation>
    <scope>NUCLEOTIDE SEQUENCE [LARGE SCALE GENOMIC DNA]</scope>
    <source>
        <strain evidence="4">Wild caught</strain>
    </source>
</reference>
<dbReference type="InterPro" id="IPR055289">
    <property type="entry name" value="OFD1"/>
</dbReference>
<dbReference type="GO" id="GO:0005576">
    <property type="term" value="C:extracellular region"/>
    <property type="evidence" value="ECO:0007669"/>
    <property type="project" value="GOC"/>
</dbReference>
<gene>
    <name evidence="3" type="primary">OFD1</name>
</gene>
<dbReference type="EMBL" id="AFYH01071391">
    <property type="status" value="NOT_ANNOTATED_CDS"/>
    <property type="molecule type" value="Genomic_DNA"/>
</dbReference>
<dbReference type="HOGENOM" id="CLU_011871_0_0_1"/>
<feature type="coiled-coil region" evidence="1">
    <location>
        <begin position="89"/>
        <end position="385"/>
    </location>
</feature>